<evidence type="ECO:0000313" key="8">
    <source>
        <dbReference type="EMBL" id="MEE6308636.1"/>
    </source>
</evidence>
<comment type="similarity">
    <text evidence="4">Belongs to the peptidase S8 family.</text>
</comment>
<evidence type="ECO:0000256" key="1">
    <source>
        <dbReference type="ARBA" id="ARBA00022670"/>
    </source>
</evidence>
<dbReference type="InterPro" id="IPR000209">
    <property type="entry name" value="Peptidase_S8/S53_dom"/>
</dbReference>
<reference evidence="8 9" key="1">
    <citation type="submission" date="2024-01" db="EMBL/GenBank/DDBJ databases">
        <title>Genome insights into Plantactinospora veratri sp. nov.</title>
        <authorList>
            <person name="Wang L."/>
        </authorList>
    </citation>
    <scope>NUCLEOTIDE SEQUENCE [LARGE SCALE GENOMIC DNA]</scope>
    <source>
        <strain evidence="8 9">NEAU-FHS4</strain>
    </source>
</reference>
<feature type="region of interest" description="Disordered" evidence="5">
    <location>
        <begin position="601"/>
        <end position="624"/>
    </location>
</feature>
<feature type="signal peptide" evidence="6">
    <location>
        <begin position="1"/>
        <end position="26"/>
    </location>
</feature>
<accession>A0ABU7SFC6</accession>
<keyword evidence="6" id="KW-0732">Signal</keyword>
<feature type="compositionally biased region" description="Low complexity" evidence="5">
    <location>
        <begin position="601"/>
        <end position="610"/>
    </location>
</feature>
<feature type="chain" id="PRO_5046394728" evidence="6">
    <location>
        <begin position="27"/>
        <end position="624"/>
    </location>
</feature>
<dbReference type="InterPro" id="IPR023828">
    <property type="entry name" value="Peptidase_S8_Ser-AS"/>
</dbReference>
<dbReference type="InterPro" id="IPR036852">
    <property type="entry name" value="Peptidase_S8/S53_dom_sf"/>
</dbReference>
<evidence type="ECO:0000313" key="9">
    <source>
        <dbReference type="Proteomes" id="UP001339911"/>
    </source>
</evidence>
<comment type="caution">
    <text evidence="8">The sequence shown here is derived from an EMBL/GenBank/DDBJ whole genome shotgun (WGS) entry which is preliminary data.</text>
</comment>
<evidence type="ECO:0000256" key="3">
    <source>
        <dbReference type="ARBA" id="ARBA00022825"/>
    </source>
</evidence>
<proteinExistence type="inferred from homology"/>
<dbReference type="EMBL" id="JAZGQL010000012">
    <property type="protein sequence ID" value="MEE6308636.1"/>
    <property type="molecule type" value="Genomic_DNA"/>
</dbReference>
<evidence type="ECO:0000256" key="6">
    <source>
        <dbReference type="SAM" id="SignalP"/>
    </source>
</evidence>
<keyword evidence="9" id="KW-1185">Reference proteome</keyword>
<name>A0ABU7SFC6_9ACTN</name>
<dbReference type="RefSeq" id="WP_331208913.1">
    <property type="nucleotide sequence ID" value="NZ_JAZGQL010000012.1"/>
</dbReference>
<keyword evidence="3" id="KW-0720">Serine protease</keyword>
<dbReference type="Gene3D" id="3.40.50.200">
    <property type="entry name" value="Peptidase S8/S53 domain"/>
    <property type="match status" value="1"/>
</dbReference>
<organism evidence="8 9">
    <name type="scientific">Plantactinospora veratri</name>
    <dbReference type="NCBI Taxonomy" id="1436122"/>
    <lineage>
        <taxon>Bacteria</taxon>
        <taxon>Bacillati</taxon>
        <taxon>Actinomycetota</taxon>
        <taxon>Actinomycetes</taxon>
        <taxon>Micromonosporales</taxon>
        <taxon>Micromonosporaceae</taxon>
        <taxon>Plantactinospora</taxon>
    </lineage>
</organism>
<dbReference type="Pfam" id="PF00082">
    <property type="entry name" value="Peptidase_S8"/>
    <property type="match status" value="1"/>
</dbReference>
<evidence type="ECO:0000256" key="2">
    <source>
        <dbReference type="ARBA" id="ARBA00022801"/>
    </source>
</evidence>
<gene>
    <name evidence="8" type="ORF">V1634_17545</name>
</gene>
<keyword evidence="1" id="KW-0645">Protease</keyword>
<comment type="caution">
    <text evidence="4">Lacks conserved residue(s) required for the propagation of feature annotation.</text>
</comment>
<feature type="compositionally biased region" description="Gly residues" evidence="5">
    <location>
        <begin position="611"/>
        <end position="624"/>
    </location>
</feature>
<dbReference type="PROSITE" id="PS00138">
    <property type="entry name" value="SUBTILASE_SER"/>
    <property type="match status" value="1"/>
</dbReference>
<protein>
    <submittedName>
        <fullName evidence="8">S8 family serine peptidase</fullName>
    </submittedName>
</protein>
<feature type="domain" description="Peptidase S8/S53" evidence="7">
    <location>
        <begin position="325"/>
        <end position="572"/>
    </location>
</feature>
<dbReference type="PROSITE" id="PS51892">
    <property type="entry name" value="SUBTILASE"/>
    <property type="match status" value="1"/>
</dbReference>
<evidence type="ECO:0000259" key="7">
    <source>
        <dbReference type="Pfam" id="PF00082"/>
    </source>
</evidence>
<dbReference type="SUPFAM" id="SSF52743">
    <property type="entry name" value="Subtilisin-like"/>
    <property type="match status" value="1"/>
</dbReference>
<sequence>MSRRLTALLVGALVVTGQGVGTAAHADGPPAGTVVIPMAAPETPNLAGQGQLAVTLFSTASVDASRIDPGSVRLGPTGSVDAGDGATVARWVGGGFLSTVAEVNADGRPDLRLFFDKEVLRDGGQLSAATTALTVTGRLPDGRQVRGSDSVAPGVVLEVKFAEPAAVRGTDRALRSERGRDLAPVRTVLDRHRAVELSPLLPAQTLARVAGAAATARARSGRATPDMASWYHLTLPAGADVSAALRDLRALPDVAYAYPAPEPAPPPATPDFTAMQGYQRPAPQGVDADHARQDPRARGAGIRIVDLEYDWNPFHEDLQLDWSSDLGGSQFPRNTSFADEHGTAVFGELVARQNGYGVTGGVPDAEMFGISPMQRLSSGQTSYRPAAALSHLAQFLRPGDAVLIEQQTSGPNGGTRYVPAEWVQSVFDATLLLTQLGAVVVATGGNGGENLDAPEFQGRFDRSVRDSGAIMVGAGSSTNRSRLNFSVYGSRLDLQGWGQNITTTGSNGNLQGGTSPANRDIRYTRSFGGTSGAGPIVTGAVVAIQSYLKATGRPVLTASAVSNLLRSTGTPQGGDTAQRIGPLPNLRAALQAVPVAVAAPTAPAGLSGRPRAGGGVGPGGPSAP</sequence>
<evidence type="ECO:0000256" key="5">
    <source>
        <dbReference type="SAM" id="MobiDB-lite"/>
    </source>
</evidence>
<evidence type="ECO:0000256" key="4">
    <source>
        <dbReference type="PROSITE-ProRule" id="PRU01240"/>
    </source>
</evidence>
<dbReference type="Proteomes" id="UP001339911">
    <property type="component" value="Unassembled WGS sequence"/>
</dbReference>
<keyword evidence="2" id="KW-0378">Hydrolase</keyword>